<dbReference type="EMBL" id="SNSC02000012">
    <property type="protein sequence ID" value="TID19590.1"/>
    <property type="molecule type" value="Genomic_DNA"/>
</dbReference>
<dbReference type="OrthoDB" id="10550031at2759"/>
<keyword evidence="2" id="KW-1185">Reference proteome</keyword>
<accession>A0A4Z1NU28</accession>
<comment type="caution">
    <text evidence="1">The sequence shown here is derived from an EMBL/GenBank/DDBJ whole genome shotgun (WGS) entry which is preliminary data.</text>
</comment>
<name>A0A4Z1NU28_9PEZI</name>
<evidence type="ECO:0000313" key="2">
    <source>
        <dbReference type="Proteomes" id="UP000298493"/>
    </source>
</evidence>
<organism evidence="1 2">
    <name type="scientific">Venturia nashicola</name>
    <dbReference type="NCBI Taxonomy" id="86259"/>
    <lineage>
        <taxon>Eukaryota</taxon>
        <taxon>Fungi</taxon>
        <taxon>Dikarya</taxon>
        <taxon>Ascomycota</taxon>
        <taxon>Pezizomycotina</taxon>
        <taxon>Dothideomycetes</taxon>
        <taxon>Pleosporomycetidae</taxon>
        <taxon>Venturiales</taxon>
        <taxon>Venturiaceae</taxon>
        <taxon>Venturia</taxon>
    </lineage>
</organism>
<gene>
    <name evidence="1" type="ORF">E6O75_ATG06928</name>
</gene>
<protein>
    <submittedName>
        <fullName evidence="1">Uncharacterized protein</fullName>
    </submittedName>
</protein>
<proteinExistence type="predicted"/>
<dbReference type="Proteomes" id="UP000298493">
    <property type="component" value="Unassembled WGS sequence"/>
</dbReference>
<evidence type="ECO:0000313" key="1">
    <source>
        <dbReference type="EMBL" id="TID19590.1"/>
    </source>
</evidence>
<dbReference type="AlphaFoldDB" id="A0A4Z1NU28"/>
<sequence length="246" mass="27958">MKLLPTMIAPLKTLMAFMTPLPPSSIVPPTPTGLALLNTLNTLPRKEVEVFWKAIIASGRSPIPMLFRPTPIWSHSLIPRVYAPTLTDTVLTKLLTPATPKPKPIPKPRTTFFSLPTELRQKILLMIFETHNLHYILHSPTSDVDFDPCFDKHTKKWLKAIGFLNALPKNLDVGMRFALWDDVIYVQRFWRDEITGLLKQSRELRGLKDPVEEADYESDESDQEEGRVYFDCVEGREGEGEGETCG</sequence>
<reference evidence="1 2" key="1">
    <citation type="submission" date="2019-04" db="EMBL/GenBank/DDBJ databases">
        <title>High contiguity whole genome sequence and gene annotation resource for two Venturia nashicola isolates.</title>
        <authorList>
            <person name="Prokchorchik M."/>
            <person name="Won K."/>
            <person name="Lee Y."/>
            <person name="Choi E.D."/>
            <person name="Segonzac C."/>
            <person name="Sohn K.H."/>
        </authorList>
    </citation>
    <scope>NUCLEOTIDE SEQUENCE [LARGE SCALE GENOMIC DNA]</scope>
    <source>
        <strain evidence="1 2">PRI2</strain>
    </source>
</reference>